<dbReference type="RefSeq" id="WP_187255668.1">
    <property type="nucleotide sequence ID" value="NZ_JBHULF010000006.1"/>
</dbReference>
<accession>A0ABR7M6J4</accession>
<protein>
    <recommendedName>
        <fullName evidence="2">Tail specific protease domain-containing protein</fullName>
    </recommendedName>
</protein>
<dbReference type="PANTHER" id="PTHR32060">
    <property type="entry name" value="TAIL-SPECIFIC PROTEASE"/>
    <property type="match status" value="1"/>
</dbReference>
<dbReference type="InterPro" id="IPR029045">
    <property type="entry name" value="ClpP/crotonase-like_dom_sf"/>
</dbReference>
<dbReference type="InterPro" id="IPR005151">
    <property type="entry name" value="Tail-specific_protease"/>
</dbReference>
<name>A0ABR7M6J4_9BACT</name>
<keyword evidence="1" id="KW-0732">Signal</keyword>
<feature type="signal peptide" evidence="1">
    <location>
        <begin position="1"/>
        <end position="24"/>
    </location>
</feature>
<feature type="domain" description="Tail specific protease" evidence="2">
    <location>
        <begin position="243"/>
        <end position="450"/>
    </location>
</feature>
<evidence type="ECO:0000259" key="2">
    <source>
        <dbReference type="Pfam" id="PF03572"/>
    </source>
</evidence>
<dbReference type="EMBL" id="MBUA01000001">
    <property type="protein sequence ID" value="MBC6490360.1"/>
    <property type="molecule type" value="Genomic_DNA"/>
</dbReference>
<dbReference type="Proteomes" id="UP000765802">
    <property type="component" value="Unassembled WGS sequence"/>
</dbReference>
<dbReference type="Pfam" id="PF03572">
    <property type="entry name" value="Peptidase_S41"/>
    <property type="match status" value="1"/>
</dbReference>
<reference evidence="3 4" key="1">
    <citation type="submission" date="2016-07" db="EMBL/GenBank/DDBJ databases">
        <title>Genome analysis of Flavihumibacter stibioxidans YS-17.</title>
        <authorList>
            <person name="Shi K."/>
            <person name="Han Y."/>
            <person name="Wang G."/>
        </authorList>
    </citation>
    <scope>NUCLEOTIDE SEQUENCE [LARGE SCALE GENOMIC DNA]</scope>
    <source>
        <strain evidence="3 4">YS-17</strain>
    </source>
</reference>
<gene>
    <name evidence="3" type="ORF">BC349_05255</name>
</gene>
<feature type="chain" id="PRO_5047327155" description="Tail specific protease domain-containing protein" evidence="1">
    <location>
        <begin position="25"/>
        <end position="476"/>
    </location>
</feature>
<keyword evidence="4" id="KW-1185">Reference proteome</keyword>
<sequence length="476" mass="54271">MKSFKNLVCLLVLQLIFASGFSQGSPVFSATRLKQDYEIFVRALKEAHPGLYRYTPREQMDSLFDRAGRSINQDMDEQSFYRLLYPLVTAIHCGHTKLHRDGRPDDRYAFLNEGLFPLKLYLSDTKAYMADSYLPESSIPQGAEILSINGVKISVVIETLKKYITADAFGMSAQEEELNHYFNGYYGNFIGTSSTYKVSFMHNGRRKTVSMPSVTRETILAREEKNKRPATEPFRLVFPTAETAMLTIERFYADKQEPGFHRFIDSCFSLLKTKGIKNLVLDLRNNEGGIEEWGGYLYSYLTNKEFRYYDRIRVARKDSFSFRQYAWLPPQYDAARALIVEKDGEYLWPMQEYLQVKSSQPNAFTGNTYILTNGFSFSVTSEFASVMRHQGKAVFIGEETGGADLVNNSGVFAIVTLPNSRLTVGIPLFSFYMNAPGAVAGRGIIPDHTVKRSIRDIVEKRDTVLDYTLKLIESNK</sequence>
<evidence type="ECO:0000313" key="3">
    <source>
        <dbReference type="EMBL" id="MBC6490360.1"/>
    </source>
</evidence>
<comment type="caution">
    <text evidence="3">The sequence shown here is derived from an EMBL/GenBank/DDBJ whole genome shotgun (WGS) entry which is preliminary data.</text>
</comment>
<dbReference type="SUPFAM" id="SSF52096">
    <property type="entry name" value="ClpP/crotonase"/>
    <property type="match status" value="1"/>
</dbReference>
<proteinExistence type="predicted"/>
<dbReference type="Gene3D" id="3.90.226.10">
    <property type="entry name" value="2-enoyl-CoA Hydratase, Chain A, domain 1"/>
    <property type="match status" value="1"/>
</dbReference>
<evidence type="ECO:0000313" key="4">
    <source>
        <dbReference type="Proteomes" id="UP000765802"/>
    </source>
</evidence>
<evidence type="ECO:0000256" key="1">
    <source>
        <dbReference type="SAM" id="SignalP"/>
    </source>
</evidence>
<dbReference type="PANTHER" id="PTHR32060:SF30">
    <property type="entry name" value="CARBOXY-TERMINAL PROCESSING PROTEASE CTPA"/>
    <property type="match status" value="1"/>
</dbReference>
<organism evidence="3 4">
    <name type="scientific">Flavihumibacter stibioxidans</name>
    <dbReference type="NCBI Taxonomy" id="1834163"/>
    <lineage>
        <taxon>Bacteria</taxon>
        <taxon>Pseudomonadati</taxon>
        <taxon>Bacteroidota</taxon>
        <taxon>Chitinophagia</taxon>
        <taxon>Chitinophagales</taxon>
        <taxon>Chitinophagaceae</taxon>
        <taxon>Flavihumibacter</taxon>
    </lineage>
</organism>